<evidence type="ECO:0000313" key="5">
    <source>
        <dbReference type="EMBL" id="TLS68728.1"/>
    </source>
</evidence>
<dbReference type="SMART" id="SM00028">
    <property type="entry name" value="TPR"/>
    <property type="match status" value="6"/>
</dbReference>
<dbReference type="PANTHER" id="PTHR45641:SF19">
    <property type="entry name" value="NEPHROCYSTIN-3"/>
    <property type="match status" value="1"/>
</dbReference>
<gene>
    <name evidence="5" type="ORF">FEF65_03260</name>
</gene>
<dbReference type="SUPFAM" id="SSF52540">
    <property type="entry name" value="P-loop containing nucleoside triphosphate hydrolases"/>
    <property type="match status" value="1"/>
</dbReference>
<dbReference type="PROSITE" id="PS50005">
    <property type="entry name" value="TPR"/>
    <property type="match status" value="1"/>
</dbReference>
<name>A0A5R9GT11_9PROT</name>
<dbReference type="InterPro" id="IPR011990">
    <property type="entry name" value="TPR-like_helical_dom_sf"/>
</dbReference>
<protein>
    <submittedName>
        <fullName evidence="5">Tetratricopeptide repeat protein</fullName>
    </submittedName>
</protein>
<evidence type="ECO:0000256" key="4">
    <source>
        <dbReference type="SAM" id="MobiDB-lite"/>
    </source>
</evidence>
<dbReference type="PANTHER" id="PTHR45641">
    <property type="entry name" value="TETRATRICOPEPTIDE REPEAT PROTEIN (AFU_ORTHOLOGUE AFUA_6G03870)"/>
    <property type="match status" value="1"/>
</dbReference>
<keyword evidence="6" id="KW-1185">Reference proteome</keyword>
<dbReference type="InterPro" id="IPR019734">
    <property type="entry name" value="TPR_rpt"/>
</dbReference>
<feature type="region of interest" description="Disordered" evidence="4">
    <location>
        <begin position="1180"/>
        <end position="1203"/>
    </location>
</feature>
<dbReference type="AlphaFoldDB" id="A0A5R9GT11"/>
<feature type="repeat" description="TPR" evidence="3">
    <location>
        <begin position="589"/>
        <end position="622"/>
    </location>
</feature>
<evidence type="ECO:0000256" key="3">
    <source>
        <dbReference type="PROSITE-ProRule" id="PRU00339"/>
    </source>
</evidence>
<dbReference type="Gene3D" id="1.25.40.10">
    <property type="entry name" value="Tetratricopeptide repeat domain"/>
    <property type="match status" value="3"/>
</dbReference>
<keyword evidence="2 3" id="KW-0802">TPR repeat</keyword>
<dbReference type="SUPFAM" id="SSF48452">
    <property type="entry name" value="TPR-like"/>
    <property type="match status" value="3"/>
</dbReference>
<dbReference type="RefSeq" id="WP_138238347.1">
    <property type="nucleotide sequence ID" value="NZ_VBRY01000002.1"/>
</dbReference>
<accession>A0A5R9GT11</accession>
<evidence type="ECO:0000313" key="6">
    <source>
        <dbReference type="Proteomes" id="UP000306585"/>
    </source>
</evidence>
<feature type="compositionally biased region" description="Basic and acidic residues" evidence="4">
    <location>
        <begin position="1186"/>
        <end position="1195"/>
    </location>
</feature>
<dbReference type="InterPro" id="IPR027417">
    <property type="entry name" value="P-loop_NTPase"/>
</dbReference>
<dbReference type="Proteomes" id="UP000306585">
    <property type="component" value="Unassembled WGS sequence"/>
</dbReference>
<sequence length="1203" mass="136757">MAIGDRKKSDELFDTKALQERRNKRALRLFTNRDDERDLLKRYFHTIGTDGEELEGPVLNFWGVGGVGKSTLLKRAWEEFEEEHPDSSLRLIHIDLDSDKSESLSPIELLWKLRSLVFKYGKVSFPLFDLLYVKYKKLNDEPVDVKTGPLLSTIEKLRDASDIGSNFADVLEKVTGSTALTVVIGKHVISAVWGKFKQSSSAKAISFNLDDIDELKVADFEKILPEVLAAEMGAYLVSANRTICIALDGYERVRKPVEKLLVEHFISRLLTNPDYYPHVGILVMGRNELDWSEYDSALQELLDDGSDEHWNPYLDQHRLGGLSKSYAKQFLDVAVELYQEEKRDDLATLVRDNRDEIAAASMEAGTEGTESYHPFHLDLCLEQIEKQRAGFDAGKHLGKTPKELRTRFLKYLDDNSREWHYAFALCGEFDEELFSYLVDKKSISGSLQEFYRFVLGYSYVTPQNGENSFKFHRLMQNSLIADIASRNEIDRDILRKSVLEKLIGFYDSRFVGRKLEALLKEGFEYYQRATDMLIHSVRANVISLSEASQKAVEWDKAFSSAFLPVRELCVRKWLLLKSELLGDDTLQVADSLYALGLMLAKQGKYDESEQALKSALETRVSALGEDHSQVSTIRHELALVLKAKGNYIEAKEQLSKSLWIKRHSESLPEDRFTKLNNLALILMTQRNYDGAVRLLCKSLAMKVSQYGESSSELVGVLDNLAIAMDKQCNYHYVYALHNKSLEIKRACYGNVDLSIAKSLSYLGFIMDVYANDLAAEKMLRESLGIYRQMLGDDNPEVATGMKNLAVVLAHRQQYVEAESLFREAISLKKKLHGEPLDVADCIFDLAMMMEELKRYQEAELLLREALQIARRSLGDENDRVVHFLYRLMDVLRRQGKVDDEVERLYSNWSESDPFHVPMIATDLDRNLEKMALGNDAKEMNKVAEASKYDSRGLRFRDKFSRANEKIGLFERLEALDEQEACEMSLKDILIDIGIEADGIPAASYVSYDDLDLFEIAKIYIPSLAASIIDATGAGIYLDPYSKFDGWIVKGSVAIANGSGPIMDSSLETMLAWAKIPFLQVDTFIDYGNYEEIRYSIFCPGIGGEDDLKLSGTLDGDTDFDMDDIILAACEESIDFNKWNTGHDWAESSKRLKRLASQAKIENRDWASVVGNNESHWLDNYSDEDIESMKTSHEPNEADEDTPF</sequence>
<dbReference type="Pfam" id="PF13424">
    <property type="entry name" value="TPR_12"/>
    <property type="match status" value="2"/>
</dbReference>
<comment type="caution">
    <text evidence="5">The sequence shown here is derived from an EMBL/GenBank/DDBJ whole genome shotgun (WGS) entry which is preliminary data.</text>
</comment>
<proteinExistence type="predicted"/>
<dbReference type="EMBL" id="VBRY01000002">
    <property type="protein sequence ID" value="TLS68728.1"/>
    <property type="molecule type" value="Genomic_DNA"/>
</dbReference>
<evidence type="ECO:0000256" key="2">
    <source>
        <dbReference type="ARBA" id="ARBA00022803"/>
    </source>
</evidence>
<dbReference type="Pfam" id="PF13374">
    <property type="entry name" value="TPR_10"/>
    <property type="match status" value="2"/>
</dbReference>
<reference evidence="5 6" key="1">
    <citation type="journal article" date="2019" name="Appl. Environ. Microbiol.">
        <title>Environmental Evidence and Genomic Insight of Iron-oxidizing Bacteria Preference Towards More Corrosion Resistant Stainless Steel at Higher Salinities.</title>
        <authorList>
            <person name="Garrison C.E."/>
            <person name="Price K.A."/>
            <person name="Field E.K."/>
        </authorList>
    </citation>
    <scope>NUCLEOTIDE SEQUENCE [LARGE SCALE GENOMIC DNA]</scope>
    <source>
        <strain evidence="5 6">P3</strain>
    </source>
</reference>
<organism evidence="5 6">
    <name type="scientific">Mariprofundus erugo</name>
    <dbReference type="NCBI Taxonomy" id="2528639"/>
    <lineage>
        <taxon>Bacteria</taxon>
        <taxon>Pseudomonadati</taxon>
        <taxon>Pseudomonadota</taxon>
        <taxon>Candidatius Mariprofundia</taxon>
        <taxon>Mariprofundales</taxon>
        <taxon>Mariprofundaceae</taxon>
        <taxon>Mariprofundus</taxon>
    </lineage>
</organism>
<keyword evidence="1" id="KW-0677">Repeat</keyword>
<evidence type="ECO:0000256" key="1">
    <source>
        <dbReference type="ARBA" id="ARBA00022737"/>
    </source>
</evidence>